<evidence type="ECO:0000313" key="3">
    <source>
        <dbReference type="Proteomes" id="UP000467841"/>
    </source>
</evidence>
<keyword evidence="3" id="KW-1185">Reference proteome</keyword>
<proteinExistence type="predicted"/>
<dbReference type="EMBL" id="CACVBM020001094">
    <property type="protein sequence ID" value="CAA7030313.1"/>
    <property type="molecule type" value="Genomic_DNA"/>
</dbReference>
<accession>A0A6D2IT49</accession>
<sequence>MALFDPPLPFPPPDPDPDPEPSPFAFPLQICSRRLLLWTLTTLPSLQLSPPAIPPSMVVSVPRSEPPTKFRKEPPPPVLPVQPSLAAVVCTADLSFKEALEEGGSEAPSTEDIEAEEK</sequence>
<protein>
    <submittedName>
        <fullName evidence="2">Uncharacterized protein</fullName>
    </submittedName>
</protein>
<gene>
    <name evidence="2" type="ORF">MERR_LOCUS17548</name>
</gene>
<feature type="region of interest" description="Disordered" evidence="1">
    <location>
        <begin position="99"/>
        <end position="118"/>
    </location>
</feature>
<organism evidence="2 3">
    <name type="scientific">Microthlaspi erraticum</name>
    <dbReference type="NCBI Taxonomy" id="1685480"/>
    <lineage>
        <taxon>Eukaryota</taxon>
        <taxon>Viridiplantae</taxon>
        <taxon>Streptophyta</taxon>
        <taxon>Embryophyta</taxon>
        <taxon>Tracheophyta</taxon>
        <taxon>Spermatophyta</taxon>
        <taxon>Magnoliopsida</taxon>
        <taxon>eudicotyledons</taxon>
        <taxon>Gunneridae</taxon>
        <taxon>Pentapetalae</taxon>
        <taxon>rosids</taxon>
        <taxon>malvids</taxon>
        <taxon>Brassicales</taxon>
        <taxon>Brassicaceae</taxon>
        <taxon>Coluteocarpeae</taxon>
        <taxon>Microthlaspi</taxon>
    </lineage>
</organism>
<feature type="region of interest" description="Disordered" evidence="1">
    <location>
        <begin position="1"/>
        <end position="23"/>
    </location>
</feature>
<evidence type="ECO:0000256" key="1">
    <source>
        <dbReference type="SAM" id="MobiDB-lite"/>
    </source>
</evidence>
<dbReference type="Proteomes" id="UP000467841">
    <property type="component" value="Unassembled WGS sequence"/>
</dbReference>
<name>A0A6D2IT49_9BRAS</name>
<comment type="caution">
    <text evidence="2">The sequence shown here is derived from an EMBL/GenBank/DDBJ whole genome shotgun (WGS) entry which is preliminary data.</text>
</comment>
<evidence type="ECO:0000313" key="2">
    <source>
        <dbReference type="EMBL" id="CAA7030313.1"/>
    </source>
</evidence>
<dbReference type="AlphaFoldDB" id="A0A6D2IT49"/>
<feature type="region of interest" description="Disordered" evidence="1">
    <location>
        <begin position="49"/>
        <end position="78"/>
    </location>
</feature>
<feature type="compositionally biased region" description="Acidic residues" evidence="1">
    <location>
        <begin position="101"/>
        <end position="118"/>
    </location>
</feature>
<reference evidence="2" key="1">
    <citation type="submission" date="2020-01" db="EMBL/GenBank/DDBJ databases">
        <authorList>
            <person name="Mishra B."/>
        </authorList>
    </citation>
    <scope>NUCLEOTIDE SEQUENCE [LARGE SCALE GENOMIC DNA]</scope>
</reference>